<feature type="region of interest" description="Disordered" evidence="1">
    <location>
        <begin position="274"/>
        <end position="294"/>
    </location>
</feature>
<accession>A0A0D3CK43</accession>
<dbReference type="InterPro" id="IPR012337">
    <property type="entry name" value="RNaseH-like_sf"/>
</dbReference>
<evidence type="ECO:0000256" key="1">
    <source>
        <dbReference type="SAM" id="MobiDB-lite"/>
    </source>
</evidence>
<dbReference type="HOGENOM" id="CLU_947819_0_0_1"/>
<dbReference type="Proteomes" id="UP000032141">
    <property type="component" value="Chromosome C5"/>
</dbReference>
<keyword evidence="4" id="KW-1185">Reference proteome</keyword>
<name>A0A0D3CK43_BRAOL</name>
<dbReference type="GO" id="GO:0046983">
    <property type="term" value="F:protein dimerization activity"/>
    <property type="evidence" value="ECO:0007669"/>
    <property type="project" value="InterPro"/>
</dbReference>
<feature type="compositionally biased region" description="Polar residues" evidence="1">
    <location>
        <begin position="281"/>
        <end position="294"/>
    </location>
</feature>
<feature type="domain" description="HAT C-terminal dimerisation" evidence="2">
    <location>
        <begin position="170"/>
        <end position="253"/>
    </location>
</feature>
<dbReference type="eggNOG" id="KOG1121">
    <property type="taxonomic scope" value="Eukaryota"/>
</dbReference>
<dbReference type="PANTHER" id="PTHR23272">
    <property type="entry name" value="BED FINGER-RELATED"/>
    <property type="match status" value="1"/>
</dbReference>
<dbReference type="PANTHER" id="PTHR23272:SF166">
    <property type="entry name" value="ZINC FINGER BED DOMAIN-CONTAINING PROTEIN RICESLEEPER 2-LIKE ISOFORM X1"/>
    <property type="match status" value="1"/>
</dbReference>
<proteinExistence type="predicted"/>
<evidence type="ECO:0000313" key="4">
    <source>
        <dbReference type="Proteomes" id="UP000032141"/>
    </source>
</evidence>
<sequence length="294" mass="33038">MGQLARRRQGRRTLRPNPFLRSGRCRSRRSMVTPSGRWRVDRDSPQRLTLLESTVRGVSFAGVRGEAQHPSTGDNSISVRSKWVVRGICGYMVHVHLLHSYCMTNGLAWIGNLWLAANLSITLFGCDPLEGLIPSSRRLDLISICAISSSKGFFQDLFDLDDVPEGKSALDMYLEDPKLDMRSHPNLKVLQYWKENRYSFGPLTYMAMDVLRIPITAVASESSFSICSQVISKYQIRLLPSNVQALLCTRSWIHGYLLDDEDNGEGEMVIIRASPNGVEESGSSQRTENLQSNP</sequence>
<reference evidence="3" key="2">
    <citation type="submission" date="2015-03" db="UniProtKB">
        <authorList>
            <consortium name="EnsemblPlants"/>
        </authorList>
    </citation>
    <scope>IDENTIFICATION</scope>
</reference>
<dbReference type="Pfam" id="PF05699">
    <property type="entry name" value="Dimer_Tnp_hAT"/>
    <property type="match status" value="1"/>
</dbReference>
<reference evidence="3 4" key="1">
    <citation type="journal article" date="2014" name="Genome Biol.">
        <title>Transcriptome and methylome profiling reveals relics of genome dominance in the mesopolyploid Brassica oleracea.</title>
        <authorList>
            <person name="Parkin I.A."/>
            <person name="Koh C."/>
            <person name="Tang H."/>
            <person name="Robinson S.J."/>
            <person name="Kagale S."/>
            <person name="Clarke W.E."/>
            <person name="Town C.D."/>
            <person name="Nixon J."/>
            <person name="Krishnakumar V."/>
            <person name="Bidwell S.L."/>
            <person name="Denoeud F."/>
            <person name="Belcram H."/>
            <person name="Links M.G."/>
            <person name="Just J."/>
            <person name="Clarke C."/>
            <person name="Bender T."/>
            <person name="Huebert T."/>
            <person name="Mason A.S."/>
            <person name="Pires J.C."/>
            <person name="Barker G."/>
            <person name="Moore J."/>
            <person name="Walley P.G."/>
            <person name="Manoli S."/>
            <person name="Batley J."/>
            <person name="Edwards D."/>
            <person name="Nelson M.N."/>
            <person name="Wang X."/>
            <person name="Paterson A.H."/>
            <person name="King G."/>
            <person name="Bancroft I."/>
            <person name="Chalhoub B."/>
            <person name="Sharpe A.G."/>
        </authorList>
    </citation>
    <scope>NUCLEOTIDE SEQUENCE</scope>
    <source>
        <strain evidence="3 4">cv. TO1000</strain>
    </source>
</reference>
<evidence type="ECO:0000313" key="3">
    <source>
        <dbReference type="EnsemblPlants" id="Bo5g128830.1"/>
    </source>
</evidence>
<feature type="compositionally biased region" description="Basic residues" evidence="1">
    <location>
        <begin position="1"/>
        <end position="14"/>
    </location>
</feature>
<dbReference type="STRING" id="109376.A0A0D3CK43"/>
<dbReference type="Gramene" id="Bo5g128830.1">
    <property type="protein sequence ID" value="Bo5g128830.1"/>
    <property type="gene ID" value="Bo5g128830"/>
</dbReference>
<dbReference type="AlphaFoldDB" id="A0A0D3CK43"/>
<evidence type="ECO:0000259" key="2">
    <source>
        <dbReference type="Pfam" id="PF05699"/>
    </source>
</evidence>
<feature type="region of interest" description="Disordered" evidence="1">
    <location>
        <begin position="1"/>
        <end position="20"/>
    </location>
</feature>
<dbReference type="SUPFAM" id="SSF53098">
    <property type="entry name" value="Ribonuclease H-like"/>
    <property type="match status" value="1"/>
</dbReference>
<dbReference type="EnsemblPlants" id="Bo5g128830.1">
    <property type="protein sequence ID" value="Bo5g128830.1"/>
    <property type="gene ID" value="Bo5g128830"/>
</dbReference>
<dbReference type="InterPro" id="IPR008906">
    <property type="entry name" value="HATC_C_dom"/>
</dbReference>
<organism evidence="3 4">
    <name type="scientific">Brassica oleracea var. oleracea</name>
    <dbReference type="NCBI Taxonomy" id="109376"/>
    <lineage>
        <taxon>Eukaryota</taxon>
        <taxon>Viridiplantae</taxon>
        <taxon>Streptophyta</taxon>
        <taxon>Embryophyta</taxon>
        <taxon>Tracheophyta</taxon>
        <taxon>Spermatophyta</taxon>
        <taxon>Magnoliopsida</taxon>
        <taxon>eudicotyledons</taxon>
        <taxon>Gunneridae</taxon>
        <taxon>Pentapetalae</taxon>
        <taxon>rosids</taxon>
        <taxon>malvids</taxon>
        <taxon>Brassicales</taxon>
        <taxon>Brassicaceae</taxon>
        <taxon>Brassiceae</taxon>
        <taxon>Brassica</taxon>
    </lineage>
</organism>
<protein>
    <recommendedName>
        <fullName evidence="2">HAT C-terminal dimerisation domain-containing protein</fullName>
    </recommendedName>
</protein>